<proteinExistence type="predicted"/>
<dbReference type="EMBL" id="LT599584">
    <property type="protein sequence ID" value="SBW84748.1"/>
    <property type="molecule type" value="Genomic_DNA"/>
</dbReference>
<gene>
    <name evidence="1" type="ORF">PVE_R2G0722</name>
</gene>
<organism evidence="1 2">
    <name type="scientific">Pseudomonas veronii 1YdBTEX2</name>
    <dbReference type="NCBI Taxonomy" id="1295141"/>
    <lineage>
        <taxon>Bacteria</taxon>
        <taxon>Pseudomonadati</taxon>
        <taxon>Pseudomonadota</taxon>
        <taxon>Gammaproteobacteria</taxon>
        <taxon>Pseudomonadales</taxon>
        <taxon>Pseudomonadaceae</taxon>
        <taxon>Pseudomonas</taxon>
    </lineage>
</organism>
<accession>A0A1D3K8W1</accession>
<protein>
    <submittedName>
        <fullName evidence="1">Uncharacterized protein</fullName>
    </submittedName>
</protein>
<name>A0A1D3K8W1_PSEVE</name>
<dbReference type="AlphaFoldDB" id="A0A1D3K8W1"/>
<reference evidence="2" key="1">
    <citation type="submission" date="2016-07" db="EMBL/GenBank/DDBJ databases">
        <authorList>
            <person name="Florea S."/>
            <person name="Webb J.S."/>
            <person name="Jaromczyk J."/>
            <person name="Schardl C.L."/>
        </authorList>
    </citation>
    <scope>NUCLEOTIDE SEQUENCE [LARGE SCALE GENOMIC DNA]</scope>
    <source>
        <strain evidence="2">1YdBTEX2</strain>
    </source>
</reference>
<evidence type="ECO:0000313" key="2">
    <source>
        <dbReference type="Proteomes" id="UP000245431"/>
    </source>
</evidence>
<sequence>MSTQREVSAYIGRVSAFRVIPVVSLTHTDRGKVPRVATVQRDSKPDPVTREGGSGVMRQRDMQLRGFTTWAL</sequence>
<dbReference type="Proteomes" id="UP000245431">
    <property type="component" value="Chromosome PVE_r2"/>
</dbReference>
<evidence type="ECO:0000313" key="1">
    <source>
        <dbReference type="EMBL" id="SBW84748.1"/>
    </source>
</evidence>